<dbReference type="PANTHER" id="PTHR43308:SF5">
    <property type="entry name" value="S-LAYER PROTEIN _ PEPTIDOGLYCAN ENDO-BETA-N-ACETYLGLUCOSAMINIDASE"/>
    <property type="match status" value="1"/>
</dbReference>
<dbReference type="GO" id="GO:0030246">
    <property type="term" value="F:carbohydrate binding"/>
    <property type="evidence" value="ECO:0007669"/>
    <property type="project" value="InterPro"/>
</dbReference>
<dbReference type="InterPro" id="IPR001119">
    <property type="entry name" value="SLH_dom"/>
</dbReference>
<dbReference type="CDD" id="cd08548">
    <property type="entry name" value="Type_I_cohesin_like"/>
    <property type="match status" value="2"/>
</dbReference>
<evidence type="ECO:0000256" key="2">
    <source>
        <dbReference type="SAM" id="SignalP"/>
    </source>
</evidence>
<feature type="chain" id="PRO_5032354157" evidence="2">
    <location>
        <begin position="43"/>
        <end position="795"/>
    </location>
</feature>
<feature type="compositionally biased region" description="Low complexity" evidence="1">
    <location>
        <begin position="332"/>
        <end position="363"/>
    </location>
</feature>
<name>A0A855Y0I4_9BACL</name>
<dbReference type="Proteomes" id="UP000247078">
    <property type="component" value="Unassembled WGS sequence"/>
</dbReference>
<dbReference type="PROSITE" id="PS51272">
    <property type="entry name" value="SLH"/>
    <property type="match status" value="3"/>
</dbReference>
<dbReference type="Gene3D" id="2.60.40.680">
    <property type="match status" value="2"/>
</dbReference>
<evidence type="ECO:0000313" key="5">
    <source>
        <dbReference type="Proteomes" id="UP000247078"/>
    </source>
</evidence>
<dbReference type="AlphaFoldDB" id="A0A855Y0I4"/>
<dbReference type="PANTHER" id="PTHR43308">
    <property type="entry name" value="OUTER MEMBRANE PROTEIN ALPHA-RELATED"/>
    <property type="match status" value="1"/>
</dbReference>
<evidence type="ECO:0000256" key="1">
    <source>
        <dbReference type="SAM" id="MobiDB-lite"/>
    </source>
</evidence>
<dbReference type="SUPFAM" id="SSF49384">
    <property type="entry name" value="Carbohydrate-binding domain"/>
    <property type="match status" value="2"/>
</dbReference>
<proteinExistence type="predicted"/>
<feature type="domain" description="SLH" evidence="3">
    <location>
        <begin position="576"/>
        <end position="638"/>
    </location>
</feature>
<feature type="domain" description="SLH" evidence="3">
    <location>
        <begin position="639"/>
        <end position="702"/>
    </location>
</feature>
<sequence>MNTLSHHNSSLFSAKSKQSMKAILAALLMVSMIFSWLPQAHASVDPVIHIGEVSGKPGDIVEVPVSYDSKGSEFSFYHSKLSFAYDSAVLELVEGDEVVNRQAYENYQGVSLTEDTSAPGYISVIMTTQNFIQESAALYSLHFKIKENATTGPSSVTLHTGALVVEYDPFQVTGENGQVTVLADEKPVGYGVVYIGSEEGKAGEQVTLTVDTAVLSQPIGSYGVRLKFNPAALQVTDVTGSPGIRHHANNETGSLIVGWSDENGGLSPIPASENYQTLFNIEFKITSSAVAGVYPVQFVNETLLENFTVTDTDGIEMMKQAVSGDITVVGEPTTPTTPSNPGSSGSGSSSGSSSTPSTPASTSEKITVNVTNERNATAVVSATTIERTTGADGRKKDEVNLTAEQTSRAIASLKKAGSNIARILIPDEKDEVSELNVKLPAKSASLMADEKMNLYIETDNASLQLSPNTLQGLDSEVYFHLVPIKDAAGREVVEQRIHKDPLIVKQSTNTADFRLVGRPMTIETNMSSRPVTVVLPIRDMNLTQKELDKLQVFIEHSDGTKELVKGEIVKFNGTDQPGIEFEVTKFSTFSIVLMSGSNTSAYIQGYADGTFRPNQAVQRAEMAALLSRILPSGSDEAALNTTYRDMPVAEWAREAITKATAAGYMRGNAAGDFMPGRSITRAEMAVIIERILKTQESAADVDAEATTATTAVPNEAADLTQQWASEAVQRVLAAGIMSVSQDGAFRPNDAVTRAEAVTLLNRLVHIEPDLSSTSKWKDVSVGHWAYGAIQAASQN</sequence>
<reference evidence="4 5" key="1">
    <citation type="submission" date="2018-05" db="EMBL/GenBank/DDBJ databases">
        <title>Freshwater and sediment microbial communities from various areas in North America, analyzing microbe dynamics in response to fracking.</title>
        <authorList>
            <person name="Lamendella R."/>
        </authorList>
    </citation>
    <scope>NUCLEOTIDE SEQUENCE [LARGE SCALE GENOMIC DNA]</scope>
    <source>
        <strain evidence="4 5">DB-3</strain>
    </source>
</reference>
<evidence type="ECO:0000259" key="3">
    <source>
        <dbReference type="PROSITE" id="PS51272"/>
    </source>
</evidence>
<dbReference type="Pfam" id="PF00395">
    <property type="entry name" value="SLH"/>
    <property type="match status" value="3"/>
</dbReference>
<accession>A0A855Y0I4</accession>
<dbReference type="Pfam" id="PF00963">
    <property type="entry name" value="Cohesin"/>
    <property type="match status" value="2"/>
</dbReference>
<dbReference type="EMBL" id="QGTZ01000003">
    <property type="protein sequence ID" value="PWW43446.1"/>
    <property type="molecule type" value="Genomic_DNA"/>
</dbReference>
<gene>
    <name evidence="4" type="ORF">DET56_103494</name>
</gene>
<dbReference type="InterPro" id="IPR002102">
    <property type="entry name" value="Cohesin_dom"/>
</dbReference>
<feature type="region of interest" description="Disordered" evidence="1">
    <location>
        <begin position="328"/>
        <end position="365"/>
    </location>
</feature>
<dbReference type="InterPro" id="IPR008965">
    <property type="entry name" value="CBM2/CBM3_carb-bd_dom_sf"/>
</dbReference>
<dbReference type="InterPro" id="IPR051465">
    <property type="entry name" value="Cell_Envelope_Struct_Comp"/>
</dbReference>
<feature type="signal peptide" evidence="2">
    <location>
        <begin position="1"/>
        <end position="42"/>
    </location>
</feature>
<organism evidence="4 5">
    <name type="scientific">Paenibacillus pabuli</name>
    <dbReference type="NCBI Taxonomy" id="1472"/>
    <lineage>
        <taxon>Bacteria</taxon>
        <taxon>Bacillati</taxon>
        <taxon>Bacillota</taxon>
        <taxon>Bacilli</taxon>
        <taxon>Bacillales</taxon>
        <taxon>Paenibacillaceae</taxon>
        <taxon>Paenibacillus</taxon>
    </lineage>
</organism>
<evidence type="ECO:0000313" key="4">
    <source>
        <dbReference type="EMBL" id="PWW43446.1"/>
    </source>
</evidence>
<dbReference type="GO" id="GO:0000272">
    <property type="term" value="P:polysaccharide catabolic process"/>
    <property type="evidence" value="ECO:0007669"/>
    <property type="project" value="InterPro"/>
</dbReference>
<keyword evidence="2" id="KW-0732">Signal</keyword>
<comment type="caution">
    <text evidence="4">The sequence shown here is derived from an EMBL/GenBank/DDBJ whole genome shotgun (WGS) entry which is preliminary data.</text>
</comment>
<feature type="domain" description="SLH" evidence="3">
    <location>
        <begin position="711"/>
        <end position="774"/>
    </location>
</feature>
<protein>
    <submittedName>
        <fullName evidence="4">S-layer family protein</fullName>
    </submittedName>
</protein>